<keyword evidence="3 5" id="KW-0808">Transferase</keyword>
<dbReference type="Pfam" id="PF02911">
    <property type="entry name" value="Formyl_trans_C"/>
    <property type="match status" value="1"/>
</dbReference>
<dbReference type="InterPro" id="IPR041711">
    <property type="entry name" value="Met-tRNA-FMT_N"/>
</dbReference>
<feature type="binding site" evidence="5">
    <location>
        <begin position="110"/>
        <end position="113"/>
    </location>
    <ligand>
        <name>(6S)-5,6,7,8-tetrahydrofolate</name>
        <dbReference type="ChEBI" id="CHEBI:57453"/>
    </ligand>
</feature>
<dbReference type="Proteomes" id="UP000177309">
    <property type="component" value="Unassembled WGS sequence"/>
</dbReference>
<dbReference type="InterPro" id="IPR044135">
    <property type="entry name" value="Met-tRNA-FMT_C"/>
</dbReference>
<comment type="similarity">
    <text evidence="1 5">Belongs to the Fmt family.</text>
</comment>
<evidence type="ECO:0000313" key="8">
    <source>
        <dbReference type="EMBL" id="OGC32994.1"/>
    </source>
</evidence>
<dbReference type="CDD" id="cd08704">
    <property type="entry name" value="Met_tRNA_FMT_C"/>
    <property type="match status" value="1"/>
</dbReference>
<dbReference type="Gene3D" id="3.40.50.12230">
    <property type="match status" value="1"/>
</dbReference>
<dbReference type="GO" id="GO:0004479">
    <property type="term" value="F:methionyl-tRNA formyltransferase activity"/>
    <property type="evidence" value="ECO:0007669"/>
    <property type="project" value="UniProtKB-UniRule"/>
</dbReference>
<name>A0A1F4TJX4_UNCSA</name>
<dbReference type="PANTHER" id="PTHR11138:SF5">
    <property type="entry name" value="METHIONYL-TRNA FORMYLTRANSFERASE, MITOCHONDRIAL"/>
    <property type="match status" value="1"/>
</dbReference>
<dbReference type="SUPFAM" id="SSF50486">
    <property type="entry name" value="FMT C-terminal domain-like"/>
    <property type="match status" value="1"/>
</dbReference>
<comment type="function">
    <text evidence="5">Attaches a formyl group to the free amino group of methionyl-tRNA(fMet). The formyl group appears to play a dual role in the initiator identity of N-formylmethionyl-tRNA by promoting its recognition by IF2 and preventing the misappropriation of this tRNA by the elongation apparatus.</text>
</comment>
<dbReference type="PANTHER" id="PTHR11138">
    <property type="entry name" value="METHIONYL-TRNA FORMYLTRANSFERASE"/>
    <property type="match status" value="1"/>
</dbReference>
<dbReference type="SUPFAM" id="SSF53328">
    <property type="entry name" value="Formyltransferase"/>
    <property type="match status" value="1"/>
</dbReference>
<keyword evidence="4 5" id="KW-0648">Protein biosynthesis</keyword>
<evidence type="ECO:0000256" key="4">
    <source>
        <dbReference type="ARBA" id="ARBA00022917"/>
    </source>
</evidence>
<dbReference type="EMBL" id="MEUI01000041">
    <property type="protein sequence ID" value="OGC32994.1"/>
    <property type="molecule type" value="Genomic_DNA"/>
</dbReference>
<gene>
    <name evidence="5" type="primary">fmt</name>
    <name evidence="8" type="ORF">A2462_03645</name>
</gene>
<evidence type="ECO:0000259" key="6">
    <source>
        <dbReference type="Pfam" id="PF00551"/>
    </source>
</evidence>
<dbReference type="InterPro" id="IPR011034">
    <property type="entry name" value="Formyl_transferase-like_C_sf"/>
</dbReference>
<reference evidence="8 9" key="1">
    <citation type="journal article" date="2016" name="Nat. Commun.">
        <title>Thousands of microbial genomes shed light on interconnected biogeochemical processes in an aquifer system.</title>
        <authorList>
            <person name="Anantharaman K."/>
            <person name="Brown C.T."/>
            <person name="Hug L.A."/>
            <person name="Sharon I."/>
            <person name="Castelle C.J."/>
            <person name="Probst A.J."/>
            <person name="Thomas B.C."/>
            <person name="Singh A."/>
            <person name="Wilkins M.J."/>
            <person name="Karaoz U."/>
            <person name="Brodie E.L."/>
            <person name="Williams K.H."/>
            <person name="Hubbard S.S."/>
            <person name="Banfield J.F."/>
        </authorList>
    </citation>
    <scope>NUCLEOTIDE SEQUENCE [LARGE SCALE GENOMIC DNA]</scope>
</reference>
<dbReference type="CDD" id="cd08646">
    <property type="entry name" value="FMT_core_Met-tRNA-FMT_N"/>
    <property type="match status" value="1"/>
</dbReference>
<dbReference type="HAMAP" id="MF_00182">
    <property type="entry name" value="Formyl_trans"/>
    <property type="match status" value="1"/>
</dbReference>
<evidence type="ECO:0000256" key="5">
    <source>
        <dbReference type="HAMAP-Rule" id="MF_00182"/>
    </source>
</evidence>
<feature type="domain" description="Formyl transferase N-terminal" evidence="6">
    <location>
        <begin position="1"/>
        <end position="180"/>
    </location>
</feature>
<protein>
    <recommendedName>
        <fullName evidence="2 5">Methionyl-tRNA formyltransferase</fullName>
        <ecNumber evidence="2 5">2.1.2.9</ecNumber>
    </recommendedName>
</protein>
<dbReference type="EC" id="2.1.2.9" evidence="2 5"/>
<evidence type="ECO:0000256" key="1">
    <source>
        <dbReference type="ARBA" id="ARBA00010699"/>
    </source>
</evidence>
<dbReference type="InterPro" id="IPR002376">
    <property type="entry name" value="Formyl_transf_N"/>
</dbReference>
<dbReference type="FunFam" id="3.40.50.12230:FF:000001">
    <property type="entry name" value="Methionyl-tRNA formyltransferase"/>
    <property type="match status" value="1"/>
</dbReference>
<dbReference type="InterPro" id="IPR005793">
    <property type="entry name" value="Formyl_trans_C"/>
</dbReference>
<accession>A0A1F4TJX4</accession>
<evidence type="ECO:0000313" key="9">
    <source>
        <dbReference type="Proteomes" id="UP000177309"/>
    </source>
</evidence>
<dbReference type="InterPro" id="IPR036477">
    <property type="entry name" value="Formyl_transf_N_sf"/>
</dbReference>
<comment type="catalytic activity">
    <reaction evidence="5">
        <text>L-methionyl-tRNA(fMet) + (6R)-10-formyltetrahydrofolate = N-formyl-L-methionyl-tRNA(fMet) + (6S)-5,6,7,8-tetrahydrofolate + H(+)</text>
        <dbReference type="Rhea" id="RHEA:24380"/>
        <dbReference type="Rhea" id="RHEA-COMP:9952"/>
        <dbReference type="Rhea" id="RHEA-COMP:9953"/>
        <dbReference type="ChEBI" id="CHEBI:15378"/>
        <dbReference type="ChEBI" id="CHEBI:57453"/>
        <dbReference type="ChEBI" id="CHEBI:78530"/>
        <dbReference type="ChEBI" id="CHEBI:78844"/>
        <dbReference type="ChEBI" id="CHEBI:195366"/>
        <dbReference type="EC" id="2.1.2.9"/>
    </reaction>
</comment>
<evidence type="ECO:0000259" key="7">
    <source>
        <dbReference type="Pfam" id="PF02911"/>
    </source>
</evidence>
<dbReference type="InterPro" id="IPR005794">
    <property type="entry name" value="Fmt"/>
</dbReference>
<comment type="caution">
    <text evidence="8">The sequence shown here is derived from an EMBL/GenBank/DDBJ whole genome shotgun (WGS) entry which is preliminary data.</text>
</comment>
<dbReference type="AlphaFoldDB" id="A0A1F4TJX4"/>
<dbReference type="NCBIfam" id="TIGR00460">
    <property type="entry name" value="fmt"/>
    <property type="match status" value="1"/>
</dbReference>
<dbReference type="GO" id="GO:0005829">
    <property type="term" value="C:cytosol"/>
    <property type="evidence" value="ECO:0007669"/>
    <property type="project" value="TreeGrafter"/>
</dbReference>
<evidence type="ECO:0000256" key="2">
    <source>
        <dbReference type="ARBA" id="ARBA00012261"/>
    </source>
</evidence>
<sequence>MRIIFMGTPESAAKVLDNLISSQHEILCVVTQPDRPKGRGQKITSSPVKELALKHALPIEQPEKVKSNPVFFSLLKSLNPDIIIVVAYGKILPKEILDLPKFGCVNIHASLLPKYRGAAPIQWTLLNGEKETGLTIMKLNEGLDTGDIIKQEKVFIDEDDTTPVLTEKLFKRADNLLHKALVEIESGKAKFIKQNDSEASYASLITKELGEIDWKKSALEIHNRIRAMVPWPVAQTYYKEKLLKIWGSKIHVLDLVGGSNLPGTIVEIVKNIGFIVATGNGHLLITEVQAEGKKRMPAYNFVIGHDVKIAETLPN</sequence>
<dbReference type="Pfam" id="PF00551">
    <property type="entry name" value="Formyl_trans_N"/>
    <property type="match status" value="1"/>
</dbReference>
<feature type="domain" description="Formyl transferase C-terminal" evidence="7">
    <location>
        <begin position="205"/>
        <end position="305"/>
    </location>
</feature>
<evidence type="ECO:0000256" key="3">
    <source>
        <dbReference type="ARBA" id="ARBA00022679"/>
    </source>
</evidence>
<proteinExistence type="inferred from homology"/>
<organism evidence="8 9">
    <name type="scientific">candidate division WOR-1 bacterium RIFOXYC2_FULL_41_25</name>
    <dbReference type="NCBI Taxonomy" id="1802586"/>
    <lineage>
        <taxon>Bacteria</taxon>
        <taxon>Bacillati</taxon>
        <taxon>Saganbacteria</taxon>
    </lineage>
</organism>